<dbReference type="AlphaFoldDB" id="A0A7G8PRZ6"/>
<dbReference type="InterPro" id="IPR036939">
    <property type="entry name" value="Cu2_ascorb_mOase_N_sf"/>
</dbReference>
<dbReference type="SUPFAM" id="SSF46626">
    <property type="entry name" value="Cytochrome c"/>
    <property type="match status" value="1"/>
</dbReference>
<accession>A0A7G8PRZ6</accession>
<dbReference type="SUPFAM" id="SSF49742">
    <property type="entry name" value="PHM/PNGase F"/>
    <property type="match status" value="2"/>
</dbReference>
<dbReference type="InterPro" id="IPR008977">
    <property type="entry name" value="PHM/PNGase_F_dom_sf"/>
</dbReference>
<evidence type="ECO:0000256" key="1">
    <source>
        <dbReference type="ARBA" id="ARBA00023157"/>
    </source>
</evidence>
<dbReference type="GO" id="GO:0016715">
    <property type="term" value="F:oxidoreductase activity, acting on paired donors, with incorporation or reduction of molecular oxygen, reduced ascorbate as one donor, and incorporation of one atom of oxygen"/>
    <property type="evidence" value="ECO:0007669"/>
    <property type="project" value="InterPro"/>
</dbReference>
<dbReference type="KEGG" id="alti:ALE3EI_0532"/>
<feature type="signal peptide" evidence="2">
    <location>
        <begin position="1"/>
        <end position="21"/>
    </location>
</feature>
<proteinExistence type="predicted"/>
<evidence type="ECO:0000313" key="4">
    <source>
        <dbReference type="Proteomes" id="UP000515514"/>
    </source>
</evidence>
<keyword evidence="4" id="KW-1185">Reference proteome</keyword>
<dbReference type="GO" id="GO:0005507">
    <property type="term" value="F:copper ion binding"/>
    <property type="evidence" value="ECO:0007669"/>
    <property type="project" value="InterPro"/>
</dbReference>
<protein>
    <submittedName>
        <fullName evidence="3">Uncharacterized protein</fullName>
    </submittedName>
</protein>
<evidence type="ECO:0000256" key="2">
    <source>
        <dbReference type="SAM" id="SignalP"/>
    </source>
</evidence>
<name>A0A7G8PRZ6_9FLAO</name>
<reference evidence="3 4" key="1">
    <citation type="submission" date="2020-04" db="EMBL/GenBank/DDBJ databases">
        <title>Genome sequence of Altibacter aquimarinus strain ALE3EI.</title>
        <authorList>
            <person name="Oh H.-M."/>
            <person name="Jang D."/>
        </authorList>
    </citation>
    <scope>NUCLEOTIDE SEQUENCE [LARGE SCALE GENOMIC DNA]</scope>
    <source>
        <strain evidence="3 4">ALE3EI</strain>
    </source>
</reference>
<dbReference type="GO" id="GO:0020037">
    <property type="term" value="F:heme binding"/>
    <property type="evidence" value="ECO:0007669"/>
    <property type="project" value="InterPro"/>
</dbReference>
<gene>
    <name evidence="3" type="ORF">ALE3EI_0532</name>
</gene>
<keyword evidence="2" id="KW-0732">Signal</keyword>
<sequence length="409" mass="46674">MKFLNILFIGCLFLISKTALAQQEVTYYGDIEPIIITNCAVCHKPGGYGPFPLTSFQEVKSKGSFIGHVVKTRYMPPWKADPEFSNFKNERVLSESDIQLVMDWIDGGMKKGERNAEAPIIPNLMENRTPDLVLEMNEPYQLSQESVEDYRFFNIPTHLKEDTYIESIAYVPGNKRFVHHSRIMADTTNLIRGIDGLSEFDPKALEFQKNPLADEFLYGWVPGNLPLLYPPGTGKKLYANTDLILNIHYAPTSSKQEDRSRIELFFAKEKVDHEIKTLTITEKDITNQPFLLKAETKPTFYVSYTVRENMNLVSLLPHMHYLGKSFKAIAATPKGEAIPLIKIDAWDFNWQSSYLLREPLLIPKGSTILIVADYDNTSENASNPNSPPKDVGLGWNSTDEMMNLIFYYY</sequence>
<organism evidence="3 4">
    <name type="scientific">Constantimarinum furrinae</name>
    <dbReference type="NCBI Taxonomy" id="2562285"/>
    <lineage>
        <taxon>Bacteria</taxon>
        <taxon>Pseudomonadati</taxon>
        <taxon>Bacteroidota</taxon>
        <taxon>Flavobacteriia</taxon>
        <taxon>Flavobacteriales</taxon>
        <taxon>Flavobacteriaceae</taxon>
        <taxon>Altibacter/Constantimarinum group</taxon>
        <taxon>Constantimarinum</taxon>
    </lineage>
</organism>
<dbReference type="EMBL" id="CP052909">
    <property type="protein sequence ID" value="QNJ97112.1"/>
    <property type="molecule type" value="Genomic_DNA"/>
</dbReference>
<dbReference type="InterPro" id="IPR036909">
    <property type="entry name" value="Cyt_c-like_dom_sf"/>
</dbReference>
<dbReference type="RefSeq" id="WP_186990583.1">
    <property type="nucleotide sequence ID" value="NZ_CP052909.1"/>
</dbReference>
<dbReference type="Proteomes" id="UP000515514">
    <property type="component" value="Chromosome"/>
</dbReference>
<dbReference type="GO" id="GO:0009055">
    <property type="term" value="F:electron transfer activity"/>
    <property type="evidence" value="ECO:0007669"/>
    <property type="project" value="InterPro"/>
</dbReference>
<keyword evidence="1" id="KW-1015">Disulfide bond</keyword>
<dbReference type="Gene3D" id="2.60.120.230">
    <property type="match status" value="1"/>
</dbReference>
<feature type="chain" id="PRO_5028927095" evidence="2">
    <location>
        <begin position="22"/>
        <end position="409"/>
    </location>
</feature>
<dbReference type="InterPro" id="IPR014784">
    <property type="entry name" value="Cu2_ascorb_mOase-like_C"/>
</dbReference>
<dbReference type="Gene3D" id="2.60.120.310">
    <property type="entry name" value="Copper type II, ascorbate-dependent monooxygenase, N-terminal domain"/>
    <property type="match status" value="1"/>
</dbReference>
<evidence type="ECO:0000313" key="3">
    <source>
        <dbReference type="EMBL" id="QNJ97112.1"/>
    </source>
</evidence>